<dbReference type="Proteomes" id="UP001161247">
    <property type="component" value="Chromosome 4"/>
</dbReference>
<sequence>MKDVEKPTSNPSPTNIILLYNIMTLKNTSCSFLGVTTKLMLYLIFFSFIFYLIYSLKLFYPLVLLHDTNNYSSSSPFFGRKLESNSANSSETVAKSGSSGGGEITGLQHIVFGIAASSNIWNHRKNYIKLWWEPKKMRGFVWLDKIVKTYNDDLETLPPLMVSNDTSKFRYKNKDGDRSAIRLTRIVSETLRLGLEDVRWIVMGDDDTFFVAENLVRVLKKYDHKQFYYIGANSESHLQDIRFSYNMAYGGGGFAISFPLAKALAKIQDECIERYPELYGSDDRVQACLSELGVPVTKEIGFHQFDLFGNVFGILAAHPVTPLVSLHHLDVIMSIFPNLNQFQSLHLLKQPMELDSAALMQQSICYDKARNWTISVSWGYAVQILRGVILPREMELPVRTFTDWYRKADETAFAFNTRPFHKNTCLRPSVFTLYSADMHGSSSNQTVSRYGKYRNPGYKCKWKMPDPDQIRQVEVYKKPNPFLWNKSPRRNCCRVLHSGKQHILQVDVDECREGEIIGVN</sequence>
<evidence type="ECO:0000313" key="3">
    <source>
        <dbReference type="Proteomes" id="UP001161247"/>
    </source>
</evidence>
<evidence type="ECO:0000313" key="2">
    <source>
        <dbReference type="EMBL" id="CAI9101996.1"/>
    </source>
</evidence>
<organism evidence="2 3">
    <name type="scientific">Oldenlandia corymbosa var. corymbosa</name>
    <dbReference type="NCBI Taxonomy" id="529605"/>
    <lineage>
        <taxon>Eukaryota</taxon>
        <taxon>Viridiplantae</taxon>
        <taxon>Streptophyta</taxon>
        <taxon>Embryophyta</taxon>
        <taxon>Tracheophyta</taxon>
        <taxon>Spermatophyta</taxon>
        <taxon>Magnoliopsida</taxon>
        <taxon>eudicotyledons</taxon>
        <taxon>Gunneridae</taxon>
        <taxon>Pentapetalae</taxon>
        <taxon>asterids</taxon>
        <taxon>lamiids</taxon>
        <taxon>Gentianales</taxon>
        <taxon>Rubiaceae</taxon>
        <taxon>Rubioideae</taxon>
        <taxon>Spermacoceae</taxon>
        <taxon>Hedyotis-Oldenlandia complex</taxon>
        <taxon>Oldenlandia</taxon>
    </lineage>
</organism>
<dbReference type="PANTHER" id="PTHR10811">
    <property type="entry name" value="FRINGE-RELATED"/>
    <property type="match status" value="1"/>
</dbReference>
<gene>
    <name evidence="2" type="ORF">OLC1_LOCUS11445</name>
</gene>
<dbReference type="AlphaFoldDB" id="A0AAV1D255"/>
<dbReference type="Gene3D" id="3.90.550.50">
    <property type="match status" value="1"/>
</dbReference>
<evidence type="ECO:0000256" key="1">
    <source>
        <dbReference type="SAM" id="Phobius"/>
    </source>
</evidence>
<proteinExistence type="predicted"/>
<accession>A0AAV1D255</accession>
<dbReference type="EMBL" id="OX459121">
    <property type="protein sequence ID" value="CAI9101996.1"/>
    <property type="molecule type" value="Genomic_DNA"/>
</dbReference>
<keyword evidence="1" id="KW-0812">Transmembrane</keyword>
<protein>
    <submittedName>
        <fullName evidence="2">OLC1v1000179C1</fullName>
    </submittedName>
</protein>
<keyword evidence="1" id="KW-1133">Transmembrane helix</keyword>
<dbReference type="InterPro" id="IPR006740">
    <property type="entry name" value="DUF604"/>
</dbReference>
<reference evidence="2" key="1">
    <citation type="submission" date="2023-03" db="EMBL/GenBank/DDBJ databases">
        <authorList>
            <person name="Julca I."/>
        </authorList>
    </citation>
    <scope>NUCLEOTIDE SEQUENCE</scope>
</reference>
<keyword evidence="3" id="KW-1185">Reference proteome</keyword>
<feature type="transmembrane region" description="Helical" evidence="1">
    <location>
        <begin position="39"/>
        <end position="60"/>
    </location>
</feature>
<name>A0AAV1D255_OLDCO</name>
<dbReference type="FunFam" id="3.90.550.50:FF:000006">
    <property type="entry name" value="Fringe-related protein-like"/>
    <property type="match status" value="1"/>
</dbReference>
<dbReference type="Pfam" id="PF04646">
    <property type="entry name" value="DUF604"/>
    <property type="match status" value="1"/>
</dbReference>
<keyword evidence="1" id="KW-0472">Membrane</keyword>